<dbReference type="InterPro" id="IPR008929">
    <property type="entry name" value="Chondroitin_lyas"/>
</dbReference>
<organism evidence="6 7">
    <name type="scientific">Rotaria sordida</name>
    <dbReference type="NCBI Taxonomy" id="392033"/>
    <lineage>
        <taxon>Eukaryota</taxon>
        <taxon>Metazoa</taxon>
        <taxon>Spiralia</taxon>
        <taxon>Gnathifera</taxon>
        <taxon>Rotifera</taxon>
        <taxon>Eurotatoria</taxon>
        <taxon>Bdelloidea</taxon>
        <taxon>Philodinida</taxon>
        <taxon>Philodinidae</taxon>
        <taxon>Rotaria</taxon>
    </lineage>
</organism>
<dbReference type="EMBL" id="CAJNOL010002233">
    <property type="protein sequence ID" value="CAF1478512.1"/>
    <property type="molecule type" value="Genomic_DNA"/>
</dbReference>
<evidence type="ECO:0000256" key="2">
    <source>
        <dbReference type="ARBA" id="ARBA00023239"/>
    </source>
</evidence>
<feature type="chain" id="PRO_5035607005" description="Alginate lyase domain-containing protein" evidence="3">
    <location>
        <begin position="22"/>
        <end position="369"/>
    </location>
</feature>
<evidence type="ECO:0000313" key="7">
    <source>
        <dbReference type="Proteomes" id="UP000663870"/>
    </source>
</evidence>
<proteinExistence type="predicted"/>
<sequence>MNLIIVVILGLLQNFPNVILGTSNIGYTTYTHPGGMHPMQQIELVKSKISDRQQPYYNAYLQLLNYTNNASNHTTHAVVDFSIPGYYVNPALHINRSFCLQSDGFDAYASALAYQLSGGQSKYADQSLRFLTAWAEVNKKYSDSDGPLVMTYAGTAMILAGELLSNYNGWNNTNKQQYFDWVQNVYLKAATEIRTRENNWADWGRFGSVLTAYLLDNAQEMTTNINLIKSDLFLKIADDGHMPQETVREAHGIWYTYFSLAPMTAACWVVYEATGENLFTNYSKGNASIKHALDYLFYYNLHGTEWPWYPNVTVGTPAGWPGVLFEAMSSIYNDSRNFNEDSFDTLEFAAAMHELDYEQDHSPYPDYRN</sequence>
<dbReference type="Gene3D" id="1.50.10.100">
    <property type="entry name" value="Chondroitin AC/alginate lyase"/>
    <property type="match status" value="1"/>
</dbReference>
<evidence type="ECO:0000313" key="5">
    <source>
        <dbReference type="EMBL" id="CAF1203393.1"/>
    </source>
</evidence>
<comment type="caution">
    <text evidence="6">The sequence shown here is derived from an EMBL/GenBank/DDBJ whole genome shotgun (WGS) entry which is preliminary data.</text>
</comment>
<keyword evidence="2" id="KW-0456">Lyase</keyword>
<feature type="domain" description="Alginate lyase" evidence="4">
    <location>
        <begin position="105"/>
        <end position="302"/>
    </location>
</feature>
<protein>
    <recommendedName>
        <fullName evidence="4">Alginate lyase domain-containing protein</fullName>
    </recommendedName>
</protein>
<evidence type="ECO:0000313" key="6">
    <source>
        <dbReference type="EMBL" id="CAF1478512.1"/>
    </source>
</evidence>
<accession>A0A815RJL9</accession>
<evidence type="ECO:0000256" key="1">
    <source>
        <dbReference type="ARBA" id="ARBA00022729"/>
    </source>
</evidence>
<dbReference type="InterPro" id="IPR008397">
    <property type="entry name" value="Alginate_lyase_dom"/>
</dbReference>
<gene>
    <name evidence="6" type="ORF">JXQ802_LOCUS39168</name>
    <name evidence="5" type="ORF">PYM288_LOCUS25005</name>
</gene>
<keyword evidence="1 3" id="KW-0732">Signal</keyword>
<dbReference type="GO" id="GO:0016829">
    <property type="term" value="F:lyase activity"/>
    <property type="evidence" value="ECO:0007669"/>
    <property type="project" value="UniProtKB-KW"/>
</dbReference>
<dbReference type="Pfam" id="PF05426">
    <property type="entry name" value="Alginate_lyase"/>
    <property type="match status" value="1"/>
</dbReference>
<feature type="signal peptide" evidence="3">
    <location>
        <begin position="1"/>
        <end position="21"/>
    </location>
</feature>
<dbReference type="AlphaFoldDB" id="A0A815RJL9"/>
<dbReference type="SUPFAM" id="SSF48230">
    <property type="entry name" value="Chondroitin AC/alginate lyase"/>
    <property type="match status" value="1"/>
</dbReference>
<reference evidence="6" key="1">
    <citation type="submission" date="2021-02" db="EMBL/GenBank/DDBJ databases">
        <authorList>
            <person name="Nowell W R."/>
        </authorList>
    </citation>
    <scope>NUCLEOTIDE SEQUENCE</scope>
</reference>
<evidence type="ECO:0000256" key="3">
    <source>
        <dbReference type="SAM" id="SignalP"/>
    </source>
</evidence>
<dbReference type="EMBL" id="CAJNOH010001317">
    <property type="protein sequence ID" value="CAF1203393.1"/>
    <property type="molecule type" value="Genomic_DNA"/>
</dbReference>
<dbReference type="Proteomes" id="UP000663854">
    <property type="component" value="Unassembled WGS sequence"/>
</dbReference>
<keyword evidence="7" id="KW-1185">Reference proteome</keyword>
<evidence type="ECO:0000259" key="4">
    <source>
        <dbReference type="Pfam" id="PF05426"/>
    </source>
</evidence>
<name>A0A815RJL9_9BILA</name>
<dbReference type="Proteomes" id="UP000663870">
    <property type="component" value="Unassembled WGS sequence"/>
</dbReference>